<keyword evidence="7 14" id="KW-1133">Transmembrane helix</keyword>
<comment type="similarity">
    <text evidence="3 13">Belongs to the cytochrome P450 family.</text>
</comment>
<accession>A0A5C3MMM1</accession>
<dbReference type="PRINTS" id="PR00465">
    <property type="entry name" value="EP450IV"/>
</dbReference>
<evidence type="ECO:0000256" key="11">
    <source>
        <dbReference type="ARBA" id="ARBA00023136"/>
    </source>
</evidence>
<dbReference type="InterPro" id="IPR002403">
    <property type="entry name" value="Cyt_P450_E_grp-IV"/>
</dbReference>
<gene>
    <name evidence="15" type="ORF">OE88DRAFT_895059</name>
</gene>
<evidence type="ECO:0000256" key="8">
    <source>
        <dbReference type="ARBA" id="ARBA00023002"/>
    </source>
</evidence>
<proteinExistence type="inferred from homology"/>
<evidence type="ECO:0000256" key="5">
    <source>
        <dbReference type="ARBA" id="ARBA00022692"/>
    </source>
</evidence>
<dbReference type="InterPro" id="IPR017972">
    <property type="entry name" value="Cyt_P450_CS"/>
</dbReference>
<keyword evidence="8 13" id="KW-0560">Oxidoreductase</keyword>
<dbReference type="GO" id="GO:0016705">
    <property type="term" value="F:oxidoreductase activity, acting on paired donors, with incorporation or reduction of molecular oxygen"/>
    <property type="evidence" value="ECO:0007669"/>
    <property type="project" value="InterPro"/>
</dbReference>
<evidence type="ECO:0000313" key="15">
    <source>
        <dbReference type="EMBL" id="TFK46494.1"/>
    </source>
</evidence>
<evidence type="ECO:0000256" key="6">
    <source>
        <dbReference type="ARBA" id="ARBA00022723"/>
    </source>
</evidence>
<comment type="subcellular location">
    <subcellularLocation>
        <location evidence="2">Membrane</location>
    </subcellularLocation>
</comment>
<dbReference type="PROSITE" id="PS00086">
    <property type="entry name" value="CYTOCHROME_P450"/>
    <property type="match status" value="1"/>
</dbReference>
<dbReference type="Pfam" id="PF00067">
    <property type="entry name" value="p450"/>
    <property type="match status" value="1"/>
</dbReference>
<dbReference type="EMBL" id="ML213529">
    <property type="protein sequence ID" value="TFK46494.1"/>
    <property type="molecule type" value="Genomic_DNA"/>
</dbReference>
<dbReference type="GO" id="GO:0016020">
    <property type="term" value="C:membrane"/>
    <property type="evidence" value="ECO:0007669"/>
    <property type="project" value="UniProtKB-SubCell"/>
</dbReference>
<keyword evidence="11 14" id="KW-0472">Membrane</keyword>
<organism evidence="15 16">
    <name type="scientific">Heliocybe sulcata</name>
    <dbReference type="NCBI Taxonomy" id="5364"/>
    <lineage>
        <taxon>Eukaryota</taxon>
        <taxon>Fungi</taxon>
        <taxon>Dikarya</taxon>
        <taxon>Basidiomycota</taxon>
        <taxon>Agaricomycotina</taxon>
        <taxon>Agaricomycetes</taxon>
        <taxon>Gloeophyllales</taxon>
        <taxon>Gloeophyllaceae</taxon>
        <taxon>Heliocybe</taxon>
    </lineage>
</organism>
<evidence type="ECO:0000256" key="4">
    <source>
        <dbReference type="ARBA" id="ARBA00022617"/>
    </source>
</evidence>
<dbReference type="PANTHER" id="PTHR46206:SF5">
    <property type="entry name" value="P450, PUTATIVE (EUROFUNG)-RELATED"/>
    <property type="match status" value="1"/>
</dbReference>
<dbReference type="GO" id="GO:0005506">
    <property type="term" value="F:iron ion binding"/>
    <property type="evidence" value="ECO:0007669"/>
    <property type="project" value="InterPro"/>
</dbReference>
<dbReference type="Proteomes" id="UP000305948">
    <property type="component" value="Unassembled WGS sequence"/>
</dbReference>
<dbReference type="CDD" id="cd11041">
    <property type="entry name" value="CYP503A1-like"/>
    <property type="match status" value="1"/>
</dbReference>
<evidence type="ECO:0000313" key="16">
    <source>
        <dbReference type="Proteomes" id="UP000305948"/>
    </source>
</evidence>
<dbReference type="AlphaFoldDB" id="A0A5C3MMM1"/>
<evidence type="ECO:0000256" key="14">
    <source>
        <dbReference type="SAM" id="Phobius"/>
    </source>
</evidence>
<dbReference type="OrthoDB" id="3366823at2759"/>
<evidence type="ECO:0000256" key="7">
    <source>
        <dbReference type="ARBA" id="ARBA00022989"/>
    </source>
</evidence>
<dbReference type="GO" id="GO:0020037">
    <property type="term" value="F:heme binding"/>
    <property type="evidence" value="ECO:0007669"/>
    <property type="project" value="InterPro"/>
</dbReference>
<evidence type="ECO:0000256" key="12">
    <source>
        <dbReference type="PIRSR" id="PIRSR602403-1"/>
    </source>
</evidence>
<evidence type="ECO:0000256" key="10">
    <source>
        <dbReference type="ARBA" id="ARBA00023033"/>
    </source>
</evidence>
<keyword evidence="6 12" id="KW-0479">Metal-binding</keyword>
<dbReference type="InterPro" id="IPR001128">
    <property type="entry name" value="Cyt_P450"/>
</dbReference>
<dbReference type="SUPFAM" id="SSF48264">
    <property type="entry name" value="Cytochrome P450"/>
    <property type="match status" value="1"/>
</dbReference>
<feature type="transmembrane region" description="Helical" evidence="14">
    <location>
        <begin position="20"/>
        <end position="42"/>
    </location>
</feature>
<keyword evidence="16" id="KW-1185">Reference proteome</keyword>
<comment type="cofactor">
    <cofactor evidence="1 12">
        <name>heme</name>
        <dbReference type="ChEBI" id="CHEBI:30413"/>
    </cofactor>
</comment>
<dbReference type="STRING" id="5364.A0A5C3MMM1"/>
<keyword evidence="4 12" id="KW-0349">Heme</keyword>
<keyword evidence="9 12" id="KW-0408">Iron</keyword>
<dbReference type="InterPro" id="IPR036396">
    <property type="entry name" value="Cyt_P450_sf"/>
</dbReference>
<evidence type="ECO:0000256" key="13">
    <source>
        <dbReference type="RuleBase" id="RU000461"/>
    </source>
</evidence>
<name>A0A5C3MMM1_9AGAM</name>
<evidence type="ECO:0000256" key="1">
    <source>
        <dbReference type="ARBA" id="ARBA00001971"/>
    </source>
</evidence>
<protein>
    <submittedName>
        <fullName evidence="15">Cytochrome P450</fullName>
    </submittedName>
</protein>
<reference evidence="15 16" key="1">
    <citation type="journal article" date="2019" name="Nat. Ecol. Evol.">
        <title>Megaphylogeny resolves global patterns of mushroom evolution.</title>
        <authorList>
            <person name="Varga T."/>
            <person name="Krizsan K."/>
            <person name="Foldi C."/>
            <person name="Dima B."/>
            <person name="Sanchez-Garcia M."/>
            <person name="Sanchez-Ramirez S."/>
            <person name="Szollosi G.J."/>
            <person name="Szarkandi J.G."/>
            <person name="Papp V."/>
            <person name="Albert L."/>
            <person name="Andreopoulos W."/>
            <person name="Angelini C."/>
            <person name="Antonin V."/>
            <person name="Barry K.W."/>
            <person name="Bougher N.L."/>
            <person name="Buchanan P."/>
            <person name="Buyck B."/>
            <person name="Bense V."/>
            <person name="Catcheside P."/>
            <person name="Chovatia M."/>
            <person name="Cooper J."/>
            <person name="Damon W."/>
            <person name="Desjardin D."/>
            <person name="Finy P."/>
            <person name="Geml J."/>
            <person name="Haridas S."/>
            <person name="Hughes K."/>
            <person name="Justo A."/>
            <person name="Karasinski D."/>
            <person name="Kautmanova I."/>
            <person name="Kiss B."/>
            <person name="Kocsube S."/>
            <person name="Kotiranta H."/>
            <person name="LaButti K.M."/>
            <person name="Lechner B.E."/>
            <person name="Liimatainen K."/>
            <person name="Lipzen A."/>
            <person name="Lukacs Z."/>
            <person name="Mihaltcheva S."/>
            <person name="Morgado L.N."/>
            <person name="Niskanen T."/>
            <person name="Noordeloos M.E."/>
            <person name="Ohm R.A."/>
            <person name="Ortiz-Santana B."/>
            <person name="Ovrebo C."/>
            <person name="Racz N."/>
            <person name="Riley R."/>
            <person name="Savchenko A."/>
            <person name="Shiryaev A."/>
            <person name="Soop K."/>
            <person name="Spirin V."/>
            <person name="Szebenyi C."/>
            <person name="Tomsovsky M."/>
            <person name="Tulloss R.E."/>
            <person name="Uehling J."/>
            <person name="Grigoriev I.V."/>
            <person name="Vagvolgyi C."/>
            <person name="Papp T."/>
            <person name="Martin F.M."/>
            <person name="Miettinen O."/>
            <person name="Hibbett D.S."/>
            <person name="Nagy L.G."/>
        </authorList>
    </citation>
    <scope>NUCLEOTIDE SEQUENCE [LARGE SCALE GENOMIC DNA]</scope>
    <source>
        <strain evidence="15 16">OMC1185</strain>
    </source>
</reference>
<sequence>MATVVVPALDSSYGTRSFLTSFSALTLIALIAAGAWVIWSLFKPRPLDTIPTIGGSGPLSSYISSVLFMFRGWDMLQEGYQRHHDGGIFKIPMLDRWMVVLVGRKLSEELRAAPEDVFSLDQAMVDLLHLDFVFGKKVYLNPIQTHLMKTTMTKAIGAFTPDLYHECISAFEEHMPLTDSKEWKAVPCLVTASWLSTKINNRIVVGYPLCRDPDYVDLNINFIVEMFKCRMLFCLFPRFMEPILGHAATNVPSQIRRGMRLLKPVLEDRMRLLEAANGDWSQLPNDMLSWLMASVPKDETLDTMTRRLLGVNVAAIHTIAHTYCHGVFYLAANQELIAPVRKEAEEAIETDGWTKAAMGKMHLLDSFLKEVMRFNGAQAWSLNRIALKDWTFSDGTFIPKGTSIAACATPVHMDPEVYPEPEKFDAYRFYKMAERDGESGSHLAVKTGLDYLPFGHGAHACPGRFFAVNQMKLMIAHLLINYDIELETPGVMPERVWFEAAVRPNPTANILYRKRQT</sequence>
<dbReference type="Gene3D" id="1.10.630.10">
    <property type="entry name" value="Cytochrome P450"/>
    <property type="match status" value="1"/>
</dbReference>
<keyword evidence="10 13" id="KW-0503">Monooxygenase</keyword>
<evidence type="ECO:0000256" key="2">
    <source>
        <dbReference type="ARBA" id="ARBA00004370"/>
    </source>
</evidence>
<feature type="binding site" description="axial binding residue" evidence="12">
    <location>
        <position position="461"/>
    </location>
    <ligand>
        <name>heme</name>
        <dbReference type="ChEBI" id="CHEBI:30413"/>
    </ligand>
    <ligandPart>
        <name>Fe</name>
        <dbReference type="ChEBI" id="CHEBI:18248"/>
    </ligandPart>
</feature>
<dbReference type="PANTHER" id="PTHR46206">
    <property type="entry name" value="CYTOCHROME P450"/>
    <property type="match status" value="1"/>
</dbReference>
<evidence type="ECO:0000256" key="3">
    <source>
        <dbReference type="ARBA" id="ARBA00010617"/>
    </source>
</evidence>
<keyword evidence="5 14" id="KW-0812">Transmembrane</keyword>
<evidence type="ECO:0000256" key="9">
    <source>
        <dbReference type="ARBA" id="ARBA00023004"/>
    </source>
</evidence>
<dbReference type="GO" id="GO:0004497">
    <property type="term" value="F:monooxygenase activity"/>
    <property type="evidence" value="ECO:0007669"/>
    <property type="project" value="UniProtKB-KW"/>
</dbReference>